<dbReference type="RefSeq" id="WP_067909571.1">
    <property type="nucleotide sequence ID" value="NZ_BSRZ01000012.1"/>
</dbReference>
<feature type="region of interest" description="Disordered" evidence="1">
    <location>
        <begin position="79"/>
        <end position="200"/>
    </location>
</feature>
<accession>A0A9W6PZV3</accession>
<feature type="compositionally biased region" description="Polar residues" evidence="1">
    <location>
        <begin position="84"/>
        <end position="99"/>
    </location>
</feature>
<sequence length="254" mass="26137">MAYDPVRLRTVAASLRRVALSRGLRRLVVVTGLAVAGWLLGGLASQAAHADTAPVPSEGEAGRRLHDVVRGVAAAFSGKAGNTVERSQPPSVETPISSESGGDADARPDDAAASPRPPVAEGAPRVSVPKPVRAERAETKPRPAAQPSKRRASILPAQVVRRDGAARREAHAETRRSAPAAPAPAPAAPAPMPDQQVGTLAGATGPVLPGGGLGGHLTRWSWQAPPPVWSPVRAPRSIPVAVRTAVDEPSFSPD</sequence>
<feature type="compositionally biased region" description="Pro residues" evidence="1">
    <location>
        <begin position="181"/>
        <end position="192"/>
    </location>
</feature>
<evidence type="ECO:0000256" key="1">
    <source>
        <dbReference type="SAM" id="MobiDB-lite"/>
    </source>
</evidence>
<dbReference type="AlphaFoldDB" id="A0A9W6PZV3"/>
<reference evidence="2" key="1">
    <citation type="submission" date="2023-02" db="EMBL/GenBank/DDBJ databases">
        <title>Actinomadura rubrobrunea NBRC 14622.</title>
        <authorList>
            <person name="Ichikawa N."/>
            <person name="Sato H."/>
            <person name="Tonouchi N."/>
        </authorList>
    </citation>
    <scope>NUCLEOTIDE SEQUENCE</scope>
    <source>
        <strain evidence="2">NBRC 14622</strain>
    </source>
</reference>
<name>A0A9W6PZV3_9ACTN</name>
<dbReference type="Proteomes" id="UP001165124">
    <property type="component" value="Unassembled WGS sequence"/>
</dbReference>
<evidence type="ECO:0000313" key="3">
    <source>
        <dbReference type="Proteomes" id="UP001165124"/>
    </source>
</evidence>
<feature type="compositionally biased region" description="Basic and acidic residues" evidence="1">
    <location>
        <begin position="160"/>
        <end position="176"/>
    </location>
</feature>
<feature type="compositionally biased region" description="Basic and acidic residues" evidence="1">
    <location>
        <begin position="132"/>
        <end position="141"/>
    </location>
</feature>
<proteinExistence type="predicted"/>
<keyword evidence="3" id="KW-1185">Reference proteome</keyword>
<comment type="caution">
    <text evidence="2">The sequence shown here is derived from an EMBL/GenBank/DDBJ whole genome shotgun (WGS) entry which is preliminary data.</text>
</comment>
<evidence type="ECO:0000313" key="2">
    <source>
        <dbReference type="EMBL" id="GLW66039.1"/>
    </source>
</evidence>
<organism evidence="2 3">
    <name type="scientific">Actinomadura rubrobrunea</name>
    <dbReference type="NCBI Taxonomy" id="115335"/>
    <lineage>
        <taxon>Bacteria</taxon>
        <taxon>Bacillati</taxon>
        <taxon>Actinomycetota</taxon>
        <taxon>Actinomycetes</taxon>
        <taxon>Streptosporangiales</taxon>
        <taxon>Thermomonosporaceae</taxon>
        <taxon>Actinomadura</taxon>
    </lineage>
</organism>
<protein>
    <submittedName>
        <fullName evidence="2">Uncharacterized protein</fullName>
    </submittedName>
</protein>
<dbReference type="EMBL" id="BSRZ01000012">
    <property type="protein sequence ID" value="GLW66039.1"/>
    <property type="molecule type" value="Genomic_DNA"/>
</dbReference>
<gene>
    <name evidence="2" type="ORF">Arub01_42830</name>
</gene>